<dbReference type="Proteomes" id="UP000001903">
    <property type="component" value="Chromosome"/>
</dbReference>
<dbReference type="EMBL" id="CP001860">
    <property type="protein sequence ID" value="ADB61888.1"/>
    <property type="molecule type" value="Genomic_DNA"/>
</dbReference>
<evidence type="ECO:0000313" key="1">
    <source>
        <dbReference type="EMBL" id="ADB61888.1"/>
    </source>
</evidence>
<proteinExistence type="predicted"/>
<dbReference type="STRING" id="543526.Htur_3020"/>
<protein>
    <submittedName>
        <fullName evidence="1">Uncharacterized protein</fullName>
    </submittedName>
</protein>
<dbReference type="AlphaFoldDB" id="D2RYS0"/>
<evidence type="ECO:0000313" key="2">
    <source>
        <dbReference type="Proteomes" id="UP000001903"/>
    </source>
</evidence>
<dbReference type="KEGG" id="htu:Htur_3020"/>
<gene>
    <name evidence="1" type="ordered locus">Htur_3020</name>
</gene>
<dbReference type="HOGENOM" id="CLU_117640_0_0_2"/>
<name>D2RYS0_HALTV</name>
<keyword evidence="2" id="KW-1185">Reference proteome</keyword>
<reference evidence="1 2" key="1">
    <citation type="journal article" date="2010" name="Stand. Genomic Sci.">
        <title>Complete genome sequence of Haloterrigena turkmenica type strain (4k).</title>
        <authorList>
            <person name="Saunders E."/>
            <person name="Tindall B.J."/>
            <person name="Fahnrich R."/>
            <person name="Lapidus A."/>
            <person name="Copeland A."/>
            <person name="Del Rio T.G."/>
            <person name="Lucas S."/>
            <person name="Chen F."/>
            <person name="Tice H."/>
            <person name="Cheng J.F."/>
            <person name="Han C."/>
            <person name="Detter J.C."/>
            <person name="Bruce D."/>
            <person name="Goodwin L."/>
            <person name="Chain P."/>
            <person name="Pitluck S."/>
            <person name="Pati A."/>
            <person name="Ivanova N."/>
            <person name="Mavromatis K."/>
            <person name="Chen A."/>
            <person name="Palaniappan K."/>
            <person name="Land M."/>
            <person name="Hauser L."/>
            <person name="Chang Y.J."/>
            <person name="Jeffries C.D."/>
            <person name="Brettin T."/>
            <person name="Rohde M."/>
            <person name="Goker M."/>
            <person name="Bristow J."/>
            <person name="Eisen J.A."/>
            <person name="Markowitz V."/>
            <person name="Hugenholtz P."/>
            <person name="Klenk H.P."/>
            <person name="Kyrpides N.C."/>
        </authorList>
    </citation>
    <scope>NUCLEOTIDE SEQUENCE [LARGE SCALE GENOMIC DNA]</scope>
    <source>
        <strain evidence="2">ATCC 51198 / DSM 5511 / JCM 9101 / NCIMB 13204 / VKM B-1734 / 4k</strain>
    </source>
</reference>
<organism evidence="1 2">
    <name type="scientific">Haloterrigena turkmenica (strain ATCC 51198 / DSM 5511 / JCM 9101 / NCIMB 13204 / VKM B-1734 / 4k)</name>
    <name type="common">Halococcus turkmenicus</name>
    <dbReference type="NCBI Taxonomy" id="543526"/>
    <lineage>
        <taxon>Archaea</taxon>
        <taxon>Methanobacteriati</taxon>
        <taxon>Methanobacteriota</taxon>
        <taxon>Stenosarchaea group</taxon>
        <taxon>Halobacteria</taxon>
        <taxon>Halobacteriales</taxon>
        <taxon>Natrialbaceae</taxon>
        <taxon>Haloterrigena</taxon>
    </lineage>
</organism>
<accession>D2RYS0</accession>
<sequence>MDWLTASIISVLLLWLGLTVVNATTPGSEFLSERMGPLHTLVPKWNFFSPHPGRYDYYLVYRDRYVDGEVTNWRRVSGINRPPGKFRWVWNPHLYRSKALFDIAENLSTNASQQYANTRDAADAVDDGGQLELRSVDLGHLELSVLYLALLRYVSRRDHSPLSESTQFLILQHSRASDRYEPLFLSHFHELER</sequence>